<dbReference type="RefSeq" id="WP_309937575.1">
    <property type="nucleotide sequence ID" value="NZ_AP025305.1"/>
</dbReference>
<protein>
    <submittedName>
        <fullName evidence="6">CRP-like cAMP-binding protein</fullName>
    </submittedName>
</protein>
<dbReference type="EMBL" id="JAVDQD010000001">
    <property type="protein sequence ID" value="MDR6238106.1"/>
    <property type="molecule type" value="Genomic_DNA"/>
</dbReference>
<keyword evidence="2" id="KW-0238">DNA-binding</keyword>
<keyword evidence="7" id="KW-1185">Reference proteome</keyword>
<dbReference type="InterPro" id="IPR012318">
    <property type="entry name" value="HTH_CRP"/>
</dbReference>
<evidence type="ECO:0000256" key="2">
    <source>
        <dbReference type="ARBA" id="ARBA00023125"/>
    </source>
</evidence>
<dbReference type="InterPro" id="IPR018490">
    <property type="entry name" value="cNMP-bd_dom_sf"/>
</dbReference>
<dbReference type="InterPro" id="IPR036388">
    <property type="entry name" value="WH-like_DNA-bd_sf"/>
</dbReference>
<evidence type="ECO:0000313" key="7">
    <source>
        <dbReference type="Proteomes" id="UP001185092"/>
    </source>
</evidence>
<dbReference type="AlphaFoldDB" id="A0AAE4BQZ1"/>
<dbReference type="Gene3D" id="1.10.10.10">
    <property type="entry name" value="Winged helix-like DNA-binding domain superfamily/Winged helix DNA-binding domain"/>
    <property type="match status" value="1"/>
</dbReference>
<feature type="domain" description="HTH crp-type" evidence="5">
    <location>
        <begin position="147"/>
        <end position="220"/>
    </location>
</feature>
<reference evidence="6" key="1">
    <citation type="submission" date="2023-07" db="EMBL/GenBank/DDBJ databases">
        <title>Genomic Encyclopedia of Type Strains, Phase IV (KMG-IV): sequencing the most valuable type-strain genomes for metagenomic binning, comparative biology and taxonomic classification.</title>
        <authorList>
            <person name="Goeker M."/>
        </authorList>
    </citation>
    <scope>NUCLEOTIDE SEQUENCE</scope>
    <source>
        <strain evidence="6">DSM 26174</strain>
    </source>
</reference>
<dbReference type="SUPFAM" id="SSF51206">
    <property type="entry name" value="cAMP-binding domain-like"/>
    <property type="match status" value="1"/>
</dbReference>
<dbReference type="Gene3D" id="2.60.120.10">
    <property type="entry name" value="Jelly Rolls"/>
    <property type="match status" value="1"/>
</dbReference>
<dbReference type="Pfam" id="PF00027">
    <property type="entry name" value="cNMP_binding"/>
    <property type="match status" value="1"/>
</dbReference>
<feature type="domain" description="Cyclic nucleotide-binding" evidence="4">
    <location>
        <begin position="31"/>
        <end position="133"/>
    </location>
</feature>
<organism evidence="6 7">
    <name type="scientific">Aureibacter tunicatorum</name>
    <dbReference type="NCBI Taxonomy" id="866807"/>
    <lineage>
        <taxon>Bacteria</taxon>
        <taxon>Pseudomonadati</taxon>
        <taxon>Bacteroidota</taxon>
        <taxon>Cytophagia</taxon>
        <taxon>Cytophagales</taxon>
        <taxon>Persicobacteraceae</taxon>
        <taxon>Aureibacter</taxon>
    </lineage>
</organism>
<dbReference type="SMART" id="SM00100">
    <property type="entry name" value="cNMP"/>
    <property type="match status" value="1"/>
</dbReference>
<evidence type="ECO:0000256" key="1">
    <source>
        <dbReference type="ARBA" id="ARBA00023015"/>
    </source>
</evidence>
<dbReference type="Pfam" id="PF13545">
    <property type="entry name" value="HTH_Crp_2"/>
    <property type="match status" value="1"/>
</dbReference>
<dbReference type="SUPFAM" id="SSF46785">
    <property type="entry name" value="Winged helix' DNA-binding domain"/>
    <property type="match status" value="1"/>
</dbReference>
<comment type="caution">
    <text evidence="6">The sequence shown here is derived from an EMBL/GenBank/DDBJ whole genome shotgun (WGS) entry which is preliminary data.</text>
</comment>
<dbReference type="InterPro" id="IPR050397">
    <property type="entry name" value="Env_Response_Regulators"/>
</dbReference>
<evidence type="ECO:0000259" key="4">
    <source>
        <dbReference type="PROSITE" id="PS50042"/>
    </source>
</evidence>
<dbReference type="GO" id="GO:0003677">
    <property type="term" value="F:DNA binding"/>
    <property type="evidence" value="ECO:0007669"/>
    <property type="project" value="UniProtKB-KW"/>
</dbReference>
<dbReference type="PROSITE" id="PS51063">
    <property type="entry name" value="HTH_CRP_2"/>
    <property type="match status" value="1"/>
</dbReference>
<evidence type="ECO:0000313" key="6">
    <source>
        <dbReference type="EMBL" id="MDR6238106.1"/>
    </source>
</evidence>
<keyword evidence="3" id="KW-0804">Transcription</keyword>
<evidence type="ECO:0000259" key="5">
    <source>
        <dbReference type="PROSITE" id="PS51063"/>
    </source>
</evidence>
<dbReference type="GO" id="GO:0005829">
    <property type="term" value="C:cytosol"/>
    <property type="evidence" value="ECO:0007669"/>
    <property type="project" value="TreeGrafter"/>
</dbReference>
<keyword evidence="1" id="KW-0805">Transcription regulation</keyword>
<sequence length="228" mass="26485">MSDSIWFFDNVNLYDVLCPHKLKEYQESHFKSYDKGEFVYFKEDASKMIYLVSKGKVRVVSYTPDGEEVVKSVLSKGEIFGEMALLGEQERKDFAVCASKNATICQLSVDDMHLMMRKNNTINLKIYKIIAFRVRKLERKLESMLFKDVRSRLMEFLKDLIEERGERRNSVCVITHPFTQKDIADLVGARRETVTSILNDLKDGGFLDYDRKSIIITQEGLERLGVRV</sequence>
<evidence type="ECO:0000256" key="3">
    <source>
        <dbReference type="ARBA" id="ARBA00023163"/>
    </source>
</evidence>
<dbReference type="GO" id="GO:0003700">
    <property type="term" value="F:DNA-binding transcription factor activity"/>
    <property type="evidence" value="ECO:0007669"/>
    <property type="project" value="TreeGrafter"/>
</dbReference>
<dbReference type="SMART" id="SM00419">
    <property type="entry name" value="HTH_CRP"/>
    <property type="match status" value="1"/>
</dbReference>
<dbReference type="PANTHER" id="PTHR24567">
    <property type="entry name" value="CRP FAMILY TRANSCRIPTIONAL REGULATORY PROTEIN"/>
    <property type="match status" value="1"/>
</dbReference>
<dbReference type="InterPro" id="IPR000595">
    <property type="entry name" value="cNMP-bd_dom"/>
</dbReference>
<gene>
    <name evidence="6" type="ORF">HNQ88_001082</name>
</gene>
<name>A0AAE4BQZ1_9BACT</name>
<dbReference type="InterPro" id="IPR036390">
    <property type="entry name" value="WH_DNA-bd_sf"/>
</dbReference>
<dbReference type="InterPro" id="IPR014710">
    <property type="entry name" value="RmlC-like_jellyroll"/>
</dbReference>
<proteinExistence type="predicted"/>
<dbReference type="CDD" id="cd00038">
    <property type="entry name" value="CAP_ED"/>
    <property type="match status" value="1"/>
</dbReference>
<dbReference type="Proteomes" id="UP001185092">
    <property type="component" value="Unassembled WGS sequence"/>
</dbReference>
<dbReference type="PROSITE" id="PS50042">
    <property type="entry name" value="CNMP_BINDING_3"/>
    <property type="match status" value="1"/>
</dbReference>
<accession>A0AAE4BQZ1</accession>
<dbReference type="PANTHER" id="PTHR24567:SF74">
    <property type="entry name" value="HTH-TYPE TRANSCRIPTIONAL REGULATOR ARCR"/>
    <property type="match status" value="1"/>
</dbReference>